<sequence length="59" mass="6623">MSDIEMRTKWIIRKEPLWDGYPEPWQVITPATPGFDDFDPEYHSPSGAEAIAAFAAGGR</sequence>
<organism evidence="1 3">
    <name type="scientific">Mycobacteroides immunogenum</name>
    <dbReference type="NCBI Taxonomy" id="83262"/>
    <lineage>
        <taxon>Bacteria</taxon>
        <taxon>Bacillati</taxon>
        <taxon>Actinomycetota</taxon>
        <taxon>Actinomycetes</taxon>
        <taxon>Mycobacteriales</taxon>
        <taxon>Mycobacteriaceae</taxon>
        <taxon>Mycobacteroides</taxon>
    </lineage>
</organism>
<evidence type="ECO:0000313" key="1">
    <source>
        <dbReference type="EMBL" id="KPG14251.1"/>
    </source>
</evidence>
<reference evidence="1 3" key="1">
    <citation type="submission" date="2015-09" db="EMBL/GenBank/DDBJ databases">
        <title>Genome Sequences of Mycobacterium immunogenum Isolates, Recuperated from a Chloraminated Drinking Water Distribution System Simulator Subjected to Episodes of Nitrification.</title>
        <authorList>
            <person name="Gomez-Alvarez V."/>
            <person name="Revetta R.P."/>
        </authorList>
    </citation>
    <scope>NUCLEOTIDE SEQUENCE [LARGE SCALE GENOMIC DNA]</scope>
    <source>
        <strain evidence="1 3">H008</strain>
    </source>
</reference>
<accession>A0A7V8LQR8</accession>
<dbReference type="AlphaFoldDB" id="A0A7V8LQR8"/>
<protein>
    <submittedName>
        <fullName evidence="1">Uncharacterized protein</fullName>
    </submittedName>
</protein>
<dbReference type="EMBL" id="LJFO01000003">
    <property type="protein sequence ID" value="KPG14251.1"/>
    <property type="molecule type" value="Genomic_DNA"/>
</dbReference>
<proteinExistence type="predicted"/>
<dbReference type="RefSeq" id="WP_054173014.1">
    <property type="nucleotide sequence ID" value="NZ_LJFO01000003.1"/>
</dbReference>
<evidence type="ECO:0000313" key="2">
    <source>
        <dbReference type="EMBL" id="KPG14329.1"/>
    </source>
</evidence>
<evidence type="ECO:0000313" key="3">
    <source>
        <dbReference type="Proteomes" id="UP000037843"/>
    </source>
</evidence>
<dbReference type="EMBL" id="LJFO01000003">
    <property type="protein sequence ID" value="KPG14329.1"/>
    <property type="molecule type" value="Genomic_DNA"/>
</dbReference>
<gene>
    <name evidence="1" type="ORF">AN908_06585</name>
    <name evidence="2" type="ORF">AN908_07110</name>
</gene>
<comment type="caution">
    <text evidence="1">The sequence shown here is derived from an EMBL/GenBank/DDBJ whole genome shotgun (WGS) entry which is preliminary data.</text>
</comment>
<name>A0A7V8LQR8_9MYCO</name>
<dbReference type="Proteomes" id="UP000037843">
    <property type="component" value="Unassembled WGS sequence"/>
</dbReference>